<protein>
    <submittedName>
        <fullName evidence="2">Uncharacterized protein</fullName>
    </submittedName>
</protein>
<evidence type="ECO:0000313" key="2">
    <source>
        <dbReference type="EMBL" id="PZM08838.1"/>
    </source>
</evidence>
<accession>A0A2W4CC57</accession>
<proteinExistence type="predicted"/>
<dbReference type="EMBL" id="PCDP01000065">
    <property type="protein sequence ID" value="PZM08838.1"/>
    <property type="molecule type" value="Genomic_DNA"/>
</dbReference>
<evidence type="ECO:0000313" key="3">
    <source>
        <dbReference type="Proteomes" id="UP000248925"/>
    </source>
</evidence>
<feature type="chain" id="PRO_5015968814" evidence="1">
    <location>
        <begin position="21"/>
        <end position="94"/>
    </location>
</feature>
<keyword evidence="3" id="KW-1185">Reference proteome</keyword>
<keyword evidence="1" id="KW-0732">Signal</keyword>
<reference evidence="2 3" key="1">
    <citation type="journal article" date="2018" name="Sci. Rep.">
        <title>Rhizobium tumorigenes sp. nov., a novel plant tumorigenic bacterium isolated from cane gall tumors on thornless blackberry.</title>
        <authorList>
            <person name="Kuzmanovi N."/>
            <person name="Smalla K."/>
            <person name="Gronow S."/>
            <person name="PuBawska J."/>
        </authorList>
    </citation>
    <scope>NUCLEOTIDE SEQUENCE [LARGE SCALE GENOMIC DNA]</scope>
    <source>
        <strain evidence="2 3">CCBAU 85046</strain>
    </source>
</reference>
<dbReference type="AlphaFoldDB" id="A0A2W4CC57"/>
<name>A0A2W4CC57_9HYPH</name>
<feature type="signal peptide" evidence="1">
    <location>
        <begin position="1"/>
        <end position="20"/>
    </location>
</feature>
<evidence type="ECO:0000256" key="1">
    <source>
        <dbReference type="SAM" id="SignalP"/>
    </source>
</evidence>
<dbReference type="Proteomes" id="UP000248925">
    <property type="component" value="Unassembled WGS sequence"/>
</dbReference>
<organism evidence="2 3">
    <name type="scientific">Rhizobium tubonense</name>
    <dbReference type="NCBI Taxonomy" id="484088"/>
    <lineage>
        <taxon>Bacteria</taxon>
        <taxon>Pseudomonadati</taxon>
        <taxon>Pseudomonadota</taxon>
        <taxon>Alphaproteobacteria</taxon>
        <taxon>Hyphomicrobiales</taxon>
        <taxon>Rhizobiaceae</taxon>
        <taxon>Rhizobium/Agrobacterium group</taxon>
        <taxon>Rhizobium</taxon>
    </lineage>
</organism>
<comment type="caution">
    <text evidence="2">The sequence shown here is derived from an EMBL/GenBank/DDBJ whole genome shotgun (WGS) entry which is preliminary data.</text>
</comment>
<sequence length="94" mass="10689">MRTIFLVPVAALLQPFPADAEVWRDSFASKTPSARWYVCHRPENSFRFGVRENGRTAMVSEVRPLPKNHALIKEKHSGCIADNGGYEGDRFREV</sequence>
<gene>
    <name evidence="2" type="ORF">CPY51_28145</name>
</gene>